<dbReference type="InterPro" id="IPR029063">
    <property type="entry name" value="SAM-dependent_MTases_sf"/>
</dbReference>
<organism evidence="1 2">
    <name type="scientific">Plectonema cf. radiosum LEGE 06105</name>
    <dbReference type="NCBI Taxonomy" id="945769"/>
    <lineage>
        <taxon>Bacteria</taxon>
        <taxon>Bacillati</taxon>
        <taxon>Cyanobacteriota</taxon>
        <taxon>Cyanophyceae</taxon>
        <taxon>Oscillatoriophycideae</taxon>
        <taxon>Oscillatoriales</taxon>
        <taxon>Microcoleaceae</taxon>
        <taxon>Plectonema</taxon>
    </lineage>
</organism>
<dbReference type="SUPFAM" id="SSF53335">
    <property type="entry name" value="S-adenosyl-L-methionine-dependent methyltransferases"/>
    <property type="match status" value="1"/>
</dbReference>
<dbReference type="Pfam" id="PF13578">
    <property type="entry name" value="Methyltransf_24"/>
    <property type="match status" value="1"/>
</dbReference>
<reference evidence="1" key="1">
    <citation type="submission" date="2020-10" db="EMBL/GenBank/DDBJ databases">
        <authorList>
            <person name="Castelo-Branco R."/>
            <person name="Eusebio N."/>
            <person name="Adriana R."/>
            <person name="Vieira A."/>
            <person name="Brugerolle De Fraissinette N."/>
            <person name="Rezende De Castro R."/>
            <person name="Schneider M.P."/>
            <person name="Vasconcelos V."/>
            <person name="Leao P.N."/>
        </authorList>
    </citation>
    <scope>NUCLEOTIDE SEQUENCE</scope>
    <source>
        <strain evidence="1">LEGE 06105</strain>
    </source>
</reference>
<evidence type="ECO:0000313" key="1">
    <source>
        <dbReference type="EMBL" id="MBE9216251.1"/>
    </source>
</evidence>
<dbReference type="Gene3D" id="3.40.50.150">
    <property type="entry name" value="Vaccinia Virus protein VP39"/>
    <property type="match status" value="1"/>
</dbReference>
<dbReference type="GO" id="GO:0008168">
    <property type="term" value="F:methyltransferase activity"/>
    <property type="evidence" value="ECO:0007669"/>
    <property type="project" value="UniProtKB-KW"/>
</dbReference>
<evidence type="ECO:0000313" key="2">
    <source>
        <dbReference type="Proteomes" id="UP000620559"/>
    </source>
</evidence>
<dbReference type="Proteomes" id="UP000620559">
    <property type="component" value="Unassembled WGS sequence"/>
</dbReference>
<keyword evidence="1" id="KW-0489">Methyltransferase</keyword>
<dbReference type="AlphaFoldDB" id="A0A8J7FMV2"/>
<keyword evidence="2" id="KW-1185">Reference proteome</keyword>
<gene>
    <name evidence="1" type="ORF">IQ247_26920</name>
</gene>
<dbReference type="GO" id="GO:0032259">
    <property type="term" value="P:methylation"/>
    <property type="evidence" value="ECO:0007669"/>
    <property type="project" value="UniProtKB-KW"/>
</dbReference>
<protein>
    <submittedName>
        <fullName evidence="1">Class I SAM-dependent methyltransferase</fullName>
    </submittedName>
</protein>
<comment type="caution">
    <text evidence="1">The sequence shown here is derived from an EMBL/GenBank/DDBJ whole genome shotgun (WGS) entry which is preliminary data.</text>
</comment>
<proteinExistence type="predicted"/>
<keyword evidence="1" id="KW-0808">Transferase</keyword>
<name>A0A8J7FMV2_9CYAN</name>
<sequence>MLVINRLRRTIFMDLLVAAKDQLAMEYLRPLHDLYIPWSESAIRPSGMVKILNEILIYKRRCIVECGGGVSTIFIAKMLKMKGGHLYTIENDKEWSIILKQQIDELGLTEYVTLINAPLAKSDLSIGDLLWYDQEIIRNQIDNLDIDFLIVDGPLAYLKEIQYSRYPAVPFFRSYFAKDYSIALDDINRFGEREIIKKWKTLTGIQFDRFFIDGGIAIGRTNKTFTT</sequence>
<dbReference type="EMBL" id="JADEWL010000150">
    <property type="protein sequence ID" value="MBE9216251.1"/>
    <property type="molecule type" value="Genomic_DNA"/>
</dbReference>
<accession>A0A8J7FMV2</accession>